<evidence type="ECO:0000256" key="1">
    <source>
        <dbReference type="ARBA" id="ARBA00004196"/>
    </source>
</evidence>
<evidence type="ECO:0000313" key="9">
    <source>
        <dbReference type="Proteomes" id="UP001205311"/>
    </source>
</evidence>
<name>A0ABT1I219_STRSD</name>
<evidence type="ECO:0000259" key="6">
    <source>
        <dbReference type="SMART" id="SM00062"/>
    </source>
</evidence>
<dbReference type="Proteomes" id="UP001205311">
    <property type="component" value="Unassembled WGS sequence"/>
</dbReference>
<keyword evidence="9" id="KW-1185">Reference proteome</keyword>
<dbReference type="RefSeq" id="WP_253673066.1">
    <property type="nucleotide sequence ID" value="NZ_JAMTCP010000049.1"/>
</dbReference>
<dbReference type="PROSITE" id="PS01039">
    <property type="entry name" value="SBP_BACTERIAL_3"/>
    <property type="match status" value="1"/>
</dbReference>
<feature type="signal peptide" evidence="5">
    <location>
        <begin position="1"/>
        <end position="25"/>
    </location>
</feature>
<comment type="subcellular location">
    <subcellularLocation>
        <location evidence="1">Cell envelope</location>
    </subcellularLocation>
</comment>
<keyword evidence="3 5" id="KW-0732">Signal</keyword>
<evidence type="ECO:0000256" key="4">
    <source>
        <dbReference type="RuleBase" id="RU003744"/>
    </source>
</evidence>
<comment type="caution">
    <text evidence="8">The sequence shown here is derived from an EMBL/GenBank/DDBJ whole genome shotgun (WGS) entry which is preliminary data.</text>
</comment>
<feature type="domain" description="Solute-binding protein family 3/N-terminal" evidence="6">
    <location>
        <begin position="45"/>
        <end position="267"/>
    </location>
</feature>
<dbReference type="EMBL" id="JAMTCP010000049">
    <property type="protein sequence ID" value="MCP2261814.1"/>
    <property type="molecule type" value="Genomic_DNA"/>
</dbReference>
<evidence type="ECO:0000256" key="2">
    <source>
        <dbReference type="ARBA" id="ARBA00010333"/>
    </source>
</evidence>
<dbReference type="PROSITE" id="PS51257">
    <property type="entry name" value="PROKAR_LIPOPROTEIN"/>
    <property type="match status" value="1"/>
</dbReference>
<evidence type="ECO:0000256" key="5">
    <source>
        <dbReference type="SAM" id="SignalP"/>
    </source>
</evidence>
<dbReference type="InterPro" id="IPR001638">
    <property type="entry name" value="Solute-binding_3/MltF_N"/>
</dbReference>
<dbReference type="InterPro" id="IPR001320">
    <property type="entry name" value="Iontro_rcpt_C"/>
</dbReference>
<proteinExistence type="inferred from homology"/>
<sequence length="271" mass="29438">MARRTRHQVLALLPALAVAVGVAGCAESVKPGTSSGGVALVKEGVLTACTHLPYKPFQYDEGGSTVGFDVDLMDLVAKELGVRQEIVDTPFEGIQTGTDLNTGKCDVGAAAITINETRKKVVDFSDPYFDAQQALLVRKGSGIRSLDDLRGRKVGVQLATTGEEYANRNKDAKGFQVVQFEDLALMETAVQTGQVDAGINDNGVLYDYVKANPDKVEVTAEFETGDQYGVVVKKGNDALREKVNEVLRKARESGEYDRIYEKWFGKRPSKK</sequence>
<dbReference type="SMART" id="SM00062">
    <property type="entry name" value="PBPb"/>
    <property type="match status" value="1"/>
</dbReference>
<accession>A0ABT1I219</accession>
<comment type="similarity">
    <text evidence="2 4">Belongs to the bacterial solute-binding protein 3 family.</text>
</comment>
<feature type="chain" id="PRO_5046702749" evidence="5">
    <location>
        <begin position="26"/>
        <end position="271"/>
    </location>
</feature>
<dbReference type="PANTHER" id="PTHR35936:SF17">
    <property type="entry name" value="ARGININE-BINDING EXTRACELLULAR PROTEIN ARTP"/>
    <property type="match status" value="1"/>
</dbReference>
<dbReference type="InterPro" id="IPR018313">
    <property type="entry name" value="SBP_3_CS"/>
</dbReference>
<evidence type="ECO:0000259" key="7">
    <source>
        <dbReference type="SMART" id="SM00079"/>
    </source>
</evidence>
<dbReference type="Gene3D" id="3.40.190.10">
    <property type="entry name" value="Periplasmic binding protein-like II"/>
    <property type="match status" value="2"/>
</dbReference>
<dbReference type="PANTHER" id="PTHR35936">
    <property type="entry name" value="MEMBRANE-BOUND LYTIC MUREIN TRANSGLYCOSYLASE F"/>
    <property type="match status" value="1"/>
</dbReference>
<dbReference type="SUPFAM" id="SSF53850">
    <property type="entry name" value="Periplasmic binding protein-like II"/>
    <property type="match status" value="1"/>
</dbReference>
<dbReference type="CDD" id="cd13624">
    <property type="entry name" value="PBP2_Arg_Lys_His"/>
    <property type="match status" value="1"/>
</dbReference>
<evidence type="ECO:0000256" key="3">
    <source>
        <dbReference type="ARBA" id="ARBA00022729"/>
    </source>
</evidence>
<gene>
    <name evidence="8" type="ORF">LX15_005541</name>
</gene>
<feature type="domain" description="Ionotropic glutamate receptor C-terminal" evidence="7">
    <location>
        <begin position="45"/>
        <end position="266"/>
    </location>
</feature>
<dbReference type="Pfam" id="PF00497">
    <property type="entry name" value="SBP_bac_3"/>
    <property type="match status" value="1"/>
</dbReference>
<reference evidence="8 9" key="1">
    <citation type="submission" date="2022-06" db="EMBL/GenBank/DDBJ databases">
        <title>Genomic Encyclopedia of Archaeal and Bacterial Type Strains, Phase II (KMG-II): from individual species to whole genera.</title>
        <authorList>
            <person name="Goeker M."/>
        </authorList>
    </citation>
    <scope>NUCLEOTIDE SEQUENCE [LARGE SCALE GENOMIC DNA]</scope>
    <source>
        <strain evidence="8 9">DSM 40477</strain>
    </source>
</reference>
<organism evidence="8 9">
    <name type="scientific">Streptoalloteichus tenebrarius (strain ATCC 17920 / DSM 40477 / JCM 4838 / CBS 697.72 / NBRC 16177 / NCIMB 11028 / NRRL B-12390 / A12253. 1 / ISP 5477)</name>
    <name type="common">Streptomyces tenebrarius</name>
    <dbReference type="NCBI Taxonomy" id="1933"/>
    <lineage>
        <taxon>Bacteria</taxon>
        <taxon>Bacillati</taxon>
        <taxon>Actinomycetota</taxon>
        <taxon>Actinomycetes</taxon>
        <taxon>Pseudonocardiales</taxon>
        <taxon>Pseudonocardiaceae</taxon>
        <taxon>Streptoalloteichus</taxon>
    </lineage>
</organism>
<dbReference type="SMART" id="SM00079">
    <property type="entry name" value="PBPe"/>
    <property type="match status" value="1"/>
</dbReference>
<evidence type="ECO:0000313" key="8">
    <source>
        <dbReference type="EMBL" id="MCP2261814.1"/>
    </source>
</evidence>
<protein>
    <submittedName>
        <fullName evidence="8">Polar amino acid transport system substrate-binding protein</fullName>
    </submittedName>
</protein>